<feature type="transmembrane region" description="Helical" evidence="6">
    <location>
        <begin position="481"/>
        <end position="499"/>
    </location>
</feature>
<feature type="transmembrane region" description="Helical" evidence="6">
    <location>
        <begin position="88"/>
        <end position="115"/>
    </location>
</feature>
<accession>A0A0D1YXW4</accession>
<feature type="transmembrane region" description="Helical" evidence="6">
    <location>
        <begin position="427"/>
        <end position="452"/>
    </location>
</feature>
<feature type="transmembrane region" description="Helical" evidence="6">
    <location>
        <begin position="220"/>
        <end position="242"/>
    </location>
</feature>
<dbReference type="PANTHER" id="PTHR23506">
    <property type="entry name" value="GH10249P"/>
    <property type="match status" value="1"/>
</dbReference>
<feature type="transmembrane region" description="Helical" evidence="6">
    <location>
        <begin position="163"/>
        <end position="184"/>
    </location>
</feature>
<dbReference type="InterPro" id="IPR020846">
    <property type="entry name" value="MFS_dom"/>
</dbReference>
<evidence type="ECO:0000256" key="1">
    <source>
        <dbReference type="ARBA" id="ARBA00004141"/>
    </source>
</evidence>
<evidence type="ECO:0000256" key="4">
    <source>
        <dbReference type="ARBA" id="ARBA00022989"/>
    </source>
</evidence>
<dbReference type="InterPro" id="IPR050930">
    <property type="entry name" value="MFS_Vesicular_Transporter"/>
</dbReference>
<evidence type="ECO:0000256" key="6">
    <source>
        <dbReference type="SAM" id="Phobius"/>
    </source>
</evidence>
<sequence>MNNASIFVSCLPKDKNCVQISSTWHRLNYNVRINQSLSHLYVQVGHHKNLIGGAEIMKWGLKRAASSRAAPAPGKKPILLEYRSSKTFIIFSMCWCVFTDVFLYGIIVPVIPFALEDRVHVAHADTQHWVSVLLAVYAAALLFFSPIFGILADWTGSRRTTLLAGLVILSGSTLMLCLGKTIPVLVVGRMLQGASACVVWVVALALIADTVSEEEAGKAMGYVGLATSLGVLVAPLIGGVVYKRVGYYAVFGVTFAVIAVDIVLRLVLIEKKVAQQWLEPDASATTLSAQPNDVPLQVLNESGKVAEKNAAGSTAGPPELPAKRKLPPMLILLKSRRILVAFWGTLVVSMTMTAIDTTLPLFVNQIFGWDSLGAGLVFLALIAPSFIGPVVGHYTDKYGPRWIAASGLLLSVPFWVLLRYVDHDNTGQAVLLCVLLVLLGAAITLVMISLMAEFSKVCDVKVRQEPDLFAGKSAYAQSYSLFNFSWALGSLLGPLISAAVRSSAGWKTMTWTMAIFCAVGILPTFLYSGGVITRSKRSHRNGEGVLGDENT</sequence>
<keyword evidence="2" id="KW-0813">Transport</keyword>
<comment type="subcellular location">
    <subcellularLocation>
        <location evidence="1">Membrane</location>
        <topology evidence="1">Multi-pass membrane protein</topology>
    </subcellularLocation>
</comment>
<feature type="transmembrane region" description="Helical" evidence="6">
    <location>
        <begin position="511"/>
        <end position="532"/>
    </location>
</feature>
<keyword evidence="4 6" id="KW-1133">Transmembrane helix</keyword>
<dbReference type="InterPro" id="IPR036259">
    <property type="entry name" value="MFS_trans_sf"/>
</dbReference>
<dbReference type="GO" id="GO:0016020">
    <property type="term" value="C:membrane"/>
    <property type="evidence" value="ECO:0007669"/>
    <property type="project" value="UniProtKB-SubCell"/>
</dbReference>
<evidence type="ECO:0000313" key="8">
    <source>
        <dbReference type="EMBL" id="KIV86399.1"/>
    </source>
</evidence>
<dbReference type="Pfam" id="PF07690">
    <property type="entry name" value="MFS_1"/>
    <property type="match status" value="1"/>
</dbReference>
<evidence type="ECO:0000256" key="2">
    <source>
        <dbReference type="ARBA" id="ARBA00022448"/>
    </source>
</evidence>
<proteinExistence type="predicted"/>
<evidence type="ECO:0000259" key="7">
    <source>
        <dbReference type="PROSITE" id="PS50850"/>
    </source>
</evidence>
<feature type="transmembrane region" description="Helical" evidence="6">
    <location>
        <begin position="127"/>
        <end position="151"/>
    </location>
</feature>
<dbReference type="CDD" id="cd17325">
    <property type="entry name" value="MFS_MdtG_SLC18_like"/>
    <property type="match status" value="1"/>
</dbReference>
<feature type="transmembrane region" description="Helical" evidence="6">
    <location>
        <begin position="402"/>
        <end position="421"/>
    </location>
</feature>
<feature type="transmembrane region" description="Helical" evidence="6">
    <location>
        <begin position="338"/>
        <end position="355"/>
    </location>
</feature>
<dbReference type="AlphaFoldDB" id="A0A0D1YXW4"/>
<gene>
    <name evidence="8" type="ORF">PV11_02010</name>
</gene>
<dbReference type="Proteomes" id="UP000053599">
    <property type="component" value="Unassembled WGS sequence"/>
</dbReference>
<reference evidence="8 9" key="1">
    <citation type="submission" date="2015-01" db="EMBL/GenBank/DDBJ databases">
        <title>The Genome Sequence of Exophiala sideris CBS121828.</title>
        <authorList>
            <consortium name="The Broad Institute Genomics Platform"/>
            <person name="Cuomo C."/>
            <person name="de Hoog S."/>
            <person name="Gorbushina A."/>
            <person name="Stielow B."/>
            <person name="Teixiera M."/>
            <person name="Abouelleil A."/>
            <person name="Chapman S.B."/>
            <person name="Priest M."/>
            <person name="Young S.K."/>
            <person name="Wortman J."/>
            <person name="Nusbaum C."/>
            <person name="Birren B."/>
        </authorList>
    </citation>
    <scope>NUCLEOTIDE SEQUENCE [LARGE SCALE GENOMIC DNA]</scope>
    <source>
        <strain evidence="8 9">CBS 121828</strain>
    </source>
</reference>
<dbReference type="SUPFAM" id="SSF103473">
    <property type="entry name" value="MFS general substrate transporter"/>
    <property type="match status" value="1"/>
</dbReference>
<dbReference type="PANTHER" id="PTHR23506:SF23">
    <property type="entry name" value="GH10249P"/>
    <property type="match status" value="1"/>
</dbReference>
<feature type="transmembrane region" description="Helical" evidence="6">
    <location>
        <begin position="248"/>
        <end position="268"/>
    </location>
</feature>
<dbReference type="STRING" id="1016849.A0A0D1YXW4"/>
<keyword evidence="5 6" id="KW-0472">Membrane</keyword>
<feature type="domain" description="Major facilitator superfamily (MFS) profile" evidence="7">
    <location>
        <begin position="93"/>
        <end position="532"/>
    </location>
</feature>
<dbReference type="Gene3D" id="1.20.1250.20">
    <property type="entry name" value="MFS general substrate transporter like domains"/>
    <property type="match status" value="1"/>
</dbReference>
<feature type="transmembrane region" description="Helical" evidence="6">
    <location>
        <begin position="367"/>
        <end position="390"/>
    </location>
</feature>
<name>A0A0D1YXW4_9EURO</name>
<keyword evidence="3 6" id="KW-0812">Transmembrane</keyword>
<dbReference type="InterPro" id="IPR011701">
    <property type="entry name" value="MFS"/>
</dbReference>
<dbReference type="EMBL" id="KN846951">
    <property type="protein sequence ID" value="KIV86399.1"/>
    <property type="molecule type" value="Genomic_DNA"/>
</dbReference>
<dbReference type="PRINTS" id="PR01036">
    <property type="entry name" value="TCRTETB"/>
</dbReference>
<evidence type="ECO:0000313" key="9">
    <source>
        <dbReference type="Proteomes" id="UP000053599"/>
    </source>
</evidence>
<dbReference type="PROSITE" id="PS50850">
    <property type="entry name" value="MFS"/>
    <property type="match status" value="1"/>
</dbReference>
<dbReference type="HOGENOM" id="CLU_001265_51_3_1"/>
<evidence type="ECO:0000256" key="3">
    <source>
        <dbReference type="ARBA" id="ARBA00022692"/>
    </source>
</evidence>
<evidence type="ECO:0000256" key="5">
    <source>
        <dbReference type="ARBA" id="ARBA00023136"/>
    </source>
</evidence>
<dbReference type="GO" id="GO:0022857">
    <property type="term" value="F:transmembrane transporter activity"/>
    <property type="evidence" value="ECO:0007669"/>
    <property type="project" value="InterPro"/>
</dbReference>
<feature type="transmembrane region" description="Helical" evidence="6">
    <location>
        <begin position="190"/>
        <end position="208"/>
    </location>
</feature>
<protein>
    <recommendedName>
        <fullName evidence="7">Major facilitator superfamily (MFS) profile domain-containing protein</fullName>
    </recommendedName>
</protein>
<organism evidence="8 9">
    <name type="scientific">Exophiala sideris</name>
    <dbReference type="NCBI Taxonomy" id="1016849"/>
    <lineage>
        <taxon>Eukaryota</taxon>
        <taxon>Fungi</taxon>
        <taxon>Dikarya</taxon>
        <taxon>Ascomycota</taxon>
        <taxon>Pezizomycotina</taxon>
        <taxon>Eurotiomycetes</taxon>
        <taxon>Chaetothyriomycetidae</taxon>
        <taxon>Chaetothyriales</taxon>
        <taxon>Herpotrichiellaceae</taxon>
        <taxon>Exophiala</taxon>
    </lineage>
</organism>
<dbReference type="OrthoDB" id="5086884at2759"/>